<dbReference type="Gene3D" id="1.10.10.10">
    <property type="entry name" value="Winged helix-like DNA-binding domain superfamily/Winged helix DNA-binding domain"/>
    <property type="match status" value="2"/>
</dbReference>
<dbReference type="PROSITE" id="PS51118">
    <property type="entry name" value="HTH_HXLR"/>
    <property type="match status" value="2"/>
</dbReference>
<evidence type="ECO:0000256" key="2">
    <source>
        <dbReference type="ARBA" id="ARBA00023125"/>
    </source>
</evidence>
<dbReference type="Proteomes" id="UP000537161">
    <property type="component" value="Unassembled WGS sequence"/>
</dbReference>
<protein>
    <submittedName>
        <fullName evidence="5">DNA-binding HxlR family transcriptional regulator</fullName>
    </submittedName>
</protein>
<sequence length="308" mass="34635">MEVSAGVPARRSSVLATFDIVGDHWMLLLLEQLFLGRTSWSALLQELEVSPSTLSKRLSQLIDAECLEKIHSGGRAVDYRLTPRGEDLFSTLLAGEEWQRRWGGLDTPPLWRHNCGASLSVRSACRSCDRDVYITDASFQPGPGAGDATAAMPGRRFRNNKAGVSDWADSDHPLGLLLQVLGDRRAMPLLAALYLGLHRFDEIERWTGVHPAIVSDRLRKLQILGLIKMRLYQERPDRYLYSLAAPGREMFAVTLQMLKWGDKWSYGEGDEPLILTHEPCGQRLHSDLRCRGCGQTVHYRDCEPLAPR</sequence>
<dbReference type="SUPFAM" id="SSF46785">
    <property type="entry name" value="Winged helix' DNA-binding domain"/>
    <property type="match status" value="2"/>
</dbReference>
<dbReference type="InterPro" id="IPR036390">
    <property type="entry name" value="WH_DNA-bd_sf"/>
</dbReference>
<keyword evidence="1" id="KW-0805">Transcription regulation</keyword>
<evidence type="ECO:0000313" key="6">
    <source>
        <dbReference type="Proteomes" id="UP000537161"/>
    </source>
</evidence>
<keyword evidence="2 5" id="KW-0238">DNA-binding</keyword>
<feature type="domain" description="HTH hxlR-type" evidence="4">
    <location>
        <begin position="172"/>
        <end position="269"/>
    </location>
</feature>
<dbReference type="RefSeq" id="WP_184100193.1">
    <property type="nucleotide sequence ID" value="NZ_JACIJH010000012.1"/>
</dbReference>
<dbReference type="GO" id="GO:0003700">
    <property type="term" value="F:DNA-binding transcription factor activity"/>
    <property type="evidence" value="ECO:0007669"/>
    <property type="project" value="InterPro"/>
</dbReference>
<evidence type="ECO:0000256" key="1">
    <source>
        <dbReference type="ARBA" id="ARBA00023015"/>
    </source>
</evidence>
<comment type="caution">
    <text evidence="5">The sequence shown here is derived from an EMBL/GenBank/DDBJ whole genome shotgun (WGS) entry which is preliminary data.</text>
</comment>
<dbReference type="PANTHER" id="PTHR33204">
    <property type="entry name" value="TRANSCRIPTIONAL REGULATOR, MARR FAMILY"/>
    <property type="match status" value="1"/>
</dbReference>
<dbReference type="AlphaFoldDB" id="A0A7W9B7X6"/>
<evidence type="ECO:0000259" key="4">
    <source>
        <dbReference type="PROSITE" id="PS51118"/>
    </source>
</evidence>
<dbReference type="GO" id="GO:0003677">
    <property type="term" value="F:DNA binding"/>
    <property type="evidence" value="ECO:0007669"/>
    <property type="project" value="UniProtKB-KW"/>
</dbReference>
<dbReference type="SMART" id="SM00347">
    <property type="entry name" value="HTH_MARR"/>
    <property type="match status" value="1"/>
</dbReference>
<gene>
    <name evidence="5" type="ORF">FHR21_003271</name>
</gene>
<name>A0A7W9B7X6_9SPHN</name>
<organism evidence="5 6">
    <name type="scientific">Sphingopyxis panaciterrulae</name>
    <dbReference type="NCBI Taxonomy" id="462372"/>
    <lineage>
        <taxon>Bacteria</taxon>
        <taxon>Pseudomonadati</taxon>
        <taxon>Pseudomonadota</taxon>
        <taxon>Alphaproteobacteria</taxon>
        <taxon>Sphingomonadales</taxon>
        <taxon>Sphingomonadaceae</taxon>
        <taxon>Sphingopyxis</taxon>
    </lineage>
</organism>
<reference evidence="5 6" key="1">
    <citation type="submission" date="2020-08" db="EMBL/GenBank/DDBJ databases">
        <title>Genomic Encyclopedia of Type Strains, Phase IV (KMG-IV): sequencing the most valuable type-strain genomes for metagenomic binning, comparative biology and taxonomic classification.</title>
        <authorList>
            <person name="Goeker M."/>
        </authorList>
    </citation>
    <scope>NUCLEOTIDE SEQUENCE [LARGE SCALE GENOMIC DNA]</scope>
    <source>
        <strain evidence="5 6">DSM 27163</strain>
    </source>
</reference>
<dbReference type="InterPro" id="IPR002577">
    <property type="entry name" value="HTH_HxlR"/>
</dbReference>
<evidence type="ECO:0000313" key="5">
    <source>
        <dbReference type="EMBL" id="MBB5707903.1"/>
    </source>
</evidence>
<keyword evidence="3" id="KW-0804">Transcription</keyword>
<proteinExistence type="predicted"/>
<accession>A0A7W9B7X6</accession>
<dbReference type="Pfam" id="PF01638">
    <property type="entry name" value="HxlR"/>
    <property type="match status" value="2"/>
</dbReference>
<evidence type="ECO:0000256" key="3">
    <source>
        <dbReference type="ARBA" id="ARBA00023163"/>
    </source>
</evidence>
<dbReference type="EMBL" id="JACIJH010000012">
    <property type="protein sequence ID" value="MBB5707903.1"/>
    <property type="molecule type" value="Genomic_DNA"/>
</dbReference>
<dbReference type="InterPro" id="IPR000835">
    <property type="entry name" value="HTH_MarR-typ"/>
</dbReference>
<feature type="domain" description="HTH hxlR-type" evidence="4">
    <location>
        <begin position="7"/>
        <end position="107"/>
    </location>
</feature>
<dbReference type="InterPro" id="IPR036388">
    <property type="entry name" value="WH-like_DNA-bd_sf"/>
</dbReference>
<dbReference type="PANTHER" id="PTHR33204:SF18">
    <property type="entry name" value="TRANSCRIPTIONAL REGULATORY PROTEIN"/>
    <property type="match status" value="1"/>
</dbReference>
<keyword evidence="6" id="KW-1185">Reference proteome</keyword>